<dbReference type="Gene3D" id="3.40.710.10">
    <property type="entry name" value="DD-peptidase/beta-lactamase superfamily"/>
    <property type="match status" value="1"/>
</dbReference>
<sequence>MEKTISGRGAGRTALVGAAVVGALVVVSACTSANAGQNGAGAAVSGIVVSGEDGLRTAVDDLRDLGITGVQGLIKAGGRTDTARSGVADTATGAPVPENGYFRMGSNTKTYVAVTLLQLVGENRVSLDDPVERWLPGVVSGNGYEGTRITVRDLLQHTSGIAEYLEDIPMVQSEEGFRAHRLDHYDATELVAIAMGRPPLFAPGTSWHYSNTNYVLAGMVINKVTGNSWEQEVRTRILEPLGLRQTYAPGDDPTIRDPHALGYKQFVPDGPLVETTELNATGGDAAGALVSTPTDLATFWKALQSGKLLAPEQMAQMHQTVAAPDVAALLPGARYGLGIVRVDTACGVYWTHPGDLPGWSTLNGVSPDGERVVVLSLASQAVDPTSTYQRAHRLVEDTLCS</sequence>
<comment type="caution">
    <text evidence="2">The sequence shown here is derived from an EMBL/GenBank/DDBJ whole genome shotgun (WGS) entry which is preliminary data.</text>
</comment>
<keyword evidence="3" id="KW-1185">Reference proteome</keyword>
<dbReference type="Pfam" id="PF00144">
    <property type="entry name" value="Beta-lactamase"/>
    <property type="match status" value="1"/>
</dbReference>
<organism evidence="2 3">
    <name type="scientific">Umezawaea tangerina</name>
    <dbReference type="NCBI Taxonomy" id="84725"/>
    <lineage>
        <taxon>Bacteria</taxon>
        <taxon>Bacillati</taxon>
        <taxon>Actinomycetota</taxon>
        <taxon>Actinomycetes</taxon>
        <taxon>Pseudonocardiales</taxon>
        <taxon>Pseudonocardiaceae</taxon>
        <taxon>Umezawaea</taxon>
    </lineage>
</organism>
<dbReference type="AlphaFoldDB" id="A0A2T0T788"/>
<dbReference type="PANTHER" id="PTHR46825:SF7">
    <property type="entry name" value="D-ALANYL-D-ALANINE CARBOXYPEPTIDASE"/>
    <property type="match status" value="1"/>
</dbReference>
<dbReference type="InterPro" id="IPR012338">
    <property type="entry name" value="Beta-lactam/transpept-like"/>
</dbReference>
<dbReference type="InterPro" id="IPR001466">
    <property type="entry name" value="Beta-lactam-related"/>
</dbReference>
<dbReference type="PROSITE" id="PS51257">
    <property type="entry name" value="PROKAR_LIPOPROTEIN"/>
    <property type="match status" value="1"/>
</dbReference>
<dbReference type="SUPFAM" id="SSF56601">
    <property type="entry name" value="beta-lactamase/transpeptidase-like"/>
    <property type="match status" value="1"/>
</dbReference>
<reference evidence="2 3" key="1">
    <citation type="submission" date="2018-03" db="EMBL/GenBank/DDBJ databases">
        <title>Genomic Encyclopedia of Archaeal and Bacterial Type Strains, Phase II (KMG-II): from individual species to whole genera.</title>
        <authorList>
            <person name="Goeker M."/>
        </authorList>
    </citation>
    <scope>NUCLEOTIDE SEQUENCE [LARGE SCALE GENOMIC DNA]</scope>
    <source>
        <strain evidence="2 3">DSM 44720</strain>
    </source>
</reference>
<dbReference type="OrthoDB" id="503788at2"/>
<evidence type="ECO:0000313" key="2">
    <source>
        <dbReference type="EMBL" id="PRY41502.1"/>
    </source>
</evidence>
<evidence type="ECO:0000259" key="1">
    <source>
        <dbReference type="Pfam" id="PF00144"/>
    </source>
</evidence>
<accession>A0A2T0T788</accession>
<dbReference type="EMBL" id="PVTF01000005">
    <property type="protein sequence ID" value="PRY41502.1"/>
    <property type="molecule type" value="Genomic_DNA"/>
</dbReference>
<dbReference type="Proteomes" id="UP000239494">
    <property type="component" value="Unassembled WGS sequence"/>
</dbReference>
<protein>
    <submittedName>
        <fullName evidence="2">Alkaline D-peptidase</fullName>
    </submittedName>
</protein>
<name>A0A2T0T788_9PSEU</name>
<dbReference type="PANTHER" id="PTHR46825">
    <property type="entry name" value="D-ALANYL-D-ALANINE-CARBOXYPEPTIDASE/ENDOPEPTIDASE AMPH"/>
    <property type="match status" value="1"/>
</dbReference>
<dbReference type="InterPro" id="IPR050491">
    <property type="entry name" value="AmpC-like"/>
</dbReference>
<proteinExistence type="predicted"/>
<gene>
    <name evidence="2" type="ORF">CLV43_105260</name>
</gene>
<evidence type="ECO:0000313" key="3">
    <source>
        <dbReference type="Proteomes" id="UP000239494"/>
    </source>
</evidence>
<dbReference type="RefSeq" id="WP_106188520.1">
    <property type="nucleotide sequence ID" value="NZ_PVTF01000005.1"/>
</dbReference>
<feature type="domain" description="Beta-lactamase-related" evidence="1">
    <location>
        <begin position="58"/>
        <end position="381"/>
    </location>
</feature>